<evidence type="ECO:0000313" key="2">
    <source>
        <dbReference type="Proteomes" id="UP000789702"/>
    </source>
</evidence>
<sequence>MDSQVKVKIVINSVPHNSITLDENLNLSEAYHQIIKKLGSNFEDPRYKYFLKNLDKNIEHDKPYSTKLKLSEIIDHKSGIIYLNRILKVKINVTGNRPIECEFGNLDDNLFNIRKRLLHIREKSQIKIIPRFFKFLSEDGTPVTEFGEQHTTLGGILGTNNVLRISLDEKKTLINQKSSTIVTIHKHLHSGSVIKYTVRLFTYRKLDYVRSILKMGPNLNFYHIDDEKISRFSEISTDWADIAWVIDDKLHLKICQEDDRDWNKLIEQCDMGFTYEKEHIKFAYSQAFTINVTKINPIFNPLYSGKMELKCEQKFDSLFKECLIVNGEIAATSPLPYLPYLSLFAGISYKQANELYKSRHETTRYLCDIICQAKLSLDKKTIILNKDFINEIKSALNDEYTNDMKINELRKVFRKYGHFYASEVIYGGAIIVNFKNTNTKRNDSEKAGIGVKTGANMGAITSTLTVRDDFQRITSELLDISKKKLTIVGGNEAFYIEDNNEAIRSWRNSVNNSKYWRIISYNIRPIIDLLDVNLKNQILEIFGKKILRAGITTHTIDLRYLSKEPIIVDDLSNIFRELTSNPSQCQIFASIMNQDDHIYSLRVDYADEYSPFMFEQRNNEIDVTICEKMVEEMQRQIRNNYNTACLFVRNFDSSYNIDNVLNEIPLLKVVYSAINMGDNRPRLLKVKWNNNMRFNINLNMPFTSMFKDNSKKLIICEEDGTFHSILENCVKKKQEGYELGCPLLINIMNECEYHGFVNINRKSPLYYSMNHSSSESSEFEGFISYLSLPTNSL</sequence>
<proteinExistence type="predicted"/>
<protein>
    <submittedName>
        <fullName evidence="1">15469_t:CDS:1</fullName>
    </submittedName>
</protein>
<comment type="caution">
    <text evidence="1">The sequence shown here is derived from an EMBL/GenBank/DDBJ whole genome shotgun (WGS) entry which is preliminary data.</text>
</comment>
<evidence type="ECO:0000313" key="1">
    <source>
        <dbReference type="EMBL" id="CAG8442407.1"/>
    </source>
</evidence>
<organism evidence="1 2">
    <name type="scientific">Dentiscutata heterogama</name>
    <dbReference type="NCBI Taxonomy" id="1316150"/>
    <lineage>
        <taxon>Eukaryota</taxon>
        <taxon>Fungi</taxon>
        <taxon>Fungi incertae sedis</taxon>
        <taxon>Mucoromycota</taxon>
        <taxon>Glomeromycotina</taxon>
        <taxon>Glomeromycetes</taxon>
        <taxon>Diversisporales</taxon>
        <taxon>Gigasporaceae</taxon>
        <taxon>Dentiscutata</taxon>
    </lineage>
</organism>
<keyword evidence="2" id="KW-1185">Reference proteome</keyword>
<dbReference type="EMBL" id="CAJVPU010000160">
    <property type="protein sequence ID" value="CAG8442407.1"/>
    <property type="molecule type" value="Genomic_DNA"/>
</dbReference>
<reference evidence="1" key="1">
    <citation type="submission" date="2021-06" db="EMBL/GenBank/DDBJ databases">
        <authorList>
            <person name="Kallberg Y."/>
            <person name="Tangrot J."/>
            <person name="Rosling A."/>
        </authorList>
    </citation>
    <scope>NUCLEOTIDE SEQUENCE</scope>
    <source>
        <strain evidence="1">IL203A</strain>
    </source>
</reference>
<accession>A0ACA9JYC3</accession>
<name>A0ACA9JYC3_9GLOM</name>
<gene>
    <name evidence="1" type="ORF">DHETER_LOCUS350</name>
</gene>
<dbReference type="Proteomes" id="UP000789702">
    <property type="component" value="Unassembled WGS sequence"/>
</dbReference>